<dbReference type="AlphaFoldDB" id="A0A820NC75"/>
<evidence type="ECO:0000313" key="1">
    <source>
        <dbReference type="EMBL" id="CAF4385791.1"/>
    </source>
</evidence>
<feature type="non-terminal residue" evidence="1">
    <location>
        <position position="45"/>
    </location>
</feature>
<sequence>MSKNLISELNQLQLQLATIQEQQRLQKFMIKQFQEQLKSYQQKQE</sequence>
<organism evidence="1 2">
    <name type="scientific">Adineta steineri</name>
    <dbReference type="NCBI Taxonomy" id="433720"/>
    <lineage>
        <taxon>Eukaryota</taxon>
        <taxon>Metazoa</taxon>
        <taxon>Spiralia</taxon>
        <taxon>Gnathifera</taxon>
        <taxon>Rotifera</taxon>
        <taxon>Eurotatoria</taxon>
        <taxon>Bdelloidea</taxon>
        <taxon>Adinetida</taxon>
        <taxon>Adinetidae</taxon>
        <taxon>Adineta</taxon>
    </lineage>
</organism>
<reference evidence="1" key="1">
    <citation type="submission" date="2021-02" db="EMBL/GenBank/DDBJ databases">
        <authorList>
            <person name="Nowell W R."/>
        </authorList>
    </citation>
    <scope>NUCLEOTIDE SEQUENCE</scope>
</reference>
<dbReference type="Proteomes" id="UP000663881">
    <property type="component" value="Unassembled WGS sequence"/>
</dbReference>
<dbReference type="EMBL" id="CAJOAY010025762">
    <property type="protein sequence ID" value="CAF4385791.1"/>
    <property type="molecule type" value="Genomic_DNA"/>
</dbReference>
<evidence type="ECO:0000313" key="2">
    <source>
        <dbReference type="Proteomes" id="UP000663881"/>
    </source>
</evidence>
<name>A0A820NC75_9BILA</name>
<accession>A0A820NC75</accession>
<comment type="caution">
    <text evidence="1">The sequence shown here is derived from an EMBL/GenBank/DDBJ whole genome shotgun (WGS) entry which is preliminary data.</text>
</comment>
<gene>
    <name evidence="1" type="ORF">OKA104_LOCUS50608</name>
</gene>
<proteinExistence type="predicted"/>
<protein>
    <submittedName>
        <fullName evidence="1">Uncharacterized protein</fullName>
    </submittedName>
</protein>